<feature type="transmembrane region" description="Helical" evidence="1">
    <location>
        <begin position="12"/>
        <end position="33"/>
    </location>
</feature>
<sequence length="307" mass="35582">MLTLNFFSPPIFAQSMTCIFNFVVQLLGIRLIFDSKKFKKGSFFLLLLTLSISVAFRIIVAFISNVVATSFYFMTDNYYFATNIILHLDYSSNYFSTILIFLMSLNRCLCFVKKPWNDLIFEGYSLWITVFVSGGFSILTAVVTIQSSGIKRLYNDSLGFMDLGLRKSGLRRIIMRIYHLFPIGSTVCYIVLFFFLRQKKREILMKNGNRTSDKGEQKVFIQLLITVIFYGAMSLISELLELDIWRIDYQLDFIAYLNIFNYLPELSLPLLLVCSDWNQRRRVFMAASRTRSQILVKQGSIGSNRVV</sequence>
<keyword evidence="1" id="KW-1133">Transmembrane helix</keyword>
<dbReference type="Proteomes" id="UP000008068">
    <property type="component" value="Unassembled WGS sequence"/>
</dbReference>
<dbReference type="STRING" id="135651.G0M9P0"/>
<feature type="transmembrane region" description="Helical" evidence="1">
    <location>
        <begin position="124"/>
        <end position="145"/>
    </location>
</feature>
<feature type="transmembrane region" description="Helical" evidence="1">
    <location>
        <begin position="253"/>
        <end position="274"/>
    </location>
</feature>
<proteinExistence type="predicted"/>
<dbReference type="InParanoid" id="G0M9P0"/>
<dbReference type="PANTHER" id="PTHR22718">
    <property type="entry name" value="SERPENTINE RECEPTOR, CLASS X"/>
    <property type="match status" value="1"/>
</dbReference>
<dbReference type="eggNOG" id="ENOG502THSC">
    <property type="taxonomic scope" value="Eukaryota"/>
</dbReference>
<dbReference type="EMBL" id="GL379787">
    <property type="protein sequence ID" value="EGT30825.1"/>
    <property type="molecule type" value="Genomic_DNA"/>
</dbReference>
<keyword evidence="3" id="KW-1185">Reference proteome</keyword>
<dbReference type="HOGENOM" id="CLU_068967_0_1_1"/>
<dbReference type="PANTHER" id="PTHR22718:SF36">
    <property type="entry name" value="G_PROTEIN_RECEP_F1_2 DOMAIN-CONTAINING PROTEIN-RELATED"/>
    <property type="match status" value="1"/>
</dbReference>
<feature type="transmembrane region" description="Helical" evidence="1">
    <location>
        <begin position="217"/>
        <end position="233"/>
    </location>
</feature>
<dbReference type="OrthoDB" id="5871355at2759"/>
<dbReference type="OMA" id="EVTIMAM"/>
<dbReference type="AlphaFoldDB" id="G0M9P0"/>
<protein>
    <recommendedName>
        <fullName evidence="4">Serpentine receptor class gamma</fullName>
    </recommendedName>
</protein>
<keyword evidence="1" id="KW-0812">Transmembrane</keyword>
<evidence type="ECO:0000313" key="2">
    <source>
        <dbReference type="EMBL" id="EGT30825.1"/>
    </source>
</evidence>
<dbReference type="SUPFAM" id="SSF81321">
    <property type="entry name" value="Family A G protein-coupled receptor-like"/>
    <property type="match status" value="1"/>
</dbReference>
<accession>G0M9P0</accession>
<feature type="transmembrane region" description="Helical" evidence="1">
    <location>
        <begin position="177"/>
        <end position="196"/>
    </location>
</feature>
<dbReference type="Gene3D" id="1.20.1070.10">
    <property type="entry name" value="Rhodopsin 7-helix transmembrane proteins"/>
    <property type="match status" value="1"/>
</dbReference>
<organism evidence="3">
    <name type="scientific">Caenorhabditis brenneri</name>
    <name type="common">Nematode worm</name>
    <dbReference type="NCBI Taxonomy" id="135651"/>
    <lineage>
        <taxon>Eukaryota</taxon>
        <taxon>Metazoa</taxon>
        <taxon>Ecdysozoa</taxon>
        <taxon>Nematoda</taxon>
        <taxon>Chromadorea</taxon>
        <taxon>Rhabditida</taxon>
        <taxon>Rhabditina</taxon>
        <taxon>Rhabditomorpha</taxon>
        <taxon>Rhabditoidea</taxon>
        <taxon>Rhabditidae</taxon>
        <taxon>Peloderinae</taxon>
        <taxon>Caenorhabditis</taxon>
    </lineage>
</organism>
<evidence type="ECO:0000313" key="3">
    <source>
        <dbReference type="Proteomes" id="UP000008068"/>
    </source>
</evidence>
<reference evidence="3" key="1">
    <citation type="submission" date="2011-07" db="EMBL/GenBank/DDBJ databases">
        <authorList>
            <consortium name="Caenorhabditis brenneri Sequencing and Analysis Consortium"/>
            <person name="Wilson R.K."/>
        </authorList>
    </citation>
    <scope>NUCLEOTIDE SEQUENCE [LARGE SCALE GENOMIC DNA]</scope>
    <source>
        <strain evidence="3">PB2801</strain>
    </source>
</reference>
<evidence type="ECO:0008006" key="4">
    <source>
        <dbReference type="Google" id="ProtNLM"/>
    </source>
</evidence>
<evidence type="ECO:0000256" key="1">
    <source>
        <dbReference type="SAM" id="Phobius"/>
    </source>
</evidence>
<feature type="transmembrane region" description="Helical" evidence="1">
    <location>
        <begin position="45"/>
        <end position="74"/>
    </location>
</feature>
<keyword evidence="1" id="KW-0472">Membrane</keyword>
<gene>
    <name evidence="2" type="ORF">CAEBREN_19176</name>
</gene>
<name>G0M9P0_CAEBE</name>